<evidence type="ECO:0000313" key="1">
    <source>
        <dbReference type="EMBL" id="PZD73591.1"/>
    </source>
</evidence>
<protein>
    <submittedName>
        <fullName evidence="1">Uncharacterized protein</fullName>
    </submittedName>
</protein>
<reference evidence="1 2" key="1">
    <citation type="journal article" date="2018" name="Sci. Rep.">
        <title>A novel species of the marine cyanobacterium Acaryochloris with a unique pigment content and lifestyle.</title>
        <authorList>
            <person name="Partensky F."/>
            <person name="Six C."/>
            <person name="Ratin M."/>
            <person name="Garczarek L."/>
            <person name="Vaulot D."/>
            <person name="Probert I."/>
            <person name="Calteau A."/>
            <person name="Gourvil P."/>
            <person name="Marie D."/>
            <person name="Grebert T."/>
            <person name="Bouchier C."/>
            <person name="Le Panse S."/>
            <person name="Gachenot M."/>
            <person name="Rodriguez F."/>
            <person name="Garrido J.L."/>
        </authorList>
    </citation>
    <scope>NUCLEOTIDE SEQUENCE [LARGE SCALE GENOMIC DNA]</scope>
    <source>
        <strain evidence="1 2">RCC1774</strain>
    </source>
</reference>
<keyword evidence="2" id="KW-1185">Reference proteome</keyword>
<organism evidence="1 2">
    <name type="scientific">Acaryochloris thomasi RCC1774</name>
    <dbReference type="NCBI Taxonomy" id="1764569"/>
    <lineage>
        <taxon>Bacteria</taxon>
        <taxon>Bacillati</taxon>
        <taxon>Cyanobacteriota</taxon>
        <taxon>Cyanophyceae</taxon>
        <taxon>Acaryochloridales</taxon>
        <taxon>Acaryochloridaceae</taxon>
        <taxon>Acaryochloris</taxon>
        <taxon>Acaryochloris thomasi</taxon>
    </lineage>
</organism>
<dbReference type="RefSeq" id="WP_110986096.1">
    <property type="nucleotide sequence ID" value="NZ_CAWNWM010000005.1"/>
</dbReference>
<sequence length="180" mass="19931">MLESCPRCSSRLGPPLKTGRQVCAECGWSSAPMRSRTTPPPPPKTGVAHIVQLCWRIVQRVVRLSIAWLKEKFQGYQETRANNSVKPGQVMAGLSDRLSALEQSIPTSPKAPWITPEEAFEALGGQIDNPNSVVRTVNGQAAVSFARFRVLKSEAEWRAFGFEIDSIRRDAGKSWIRQLG</sequence>
<comment type="caution">
    <text evidence="1">The sequence shown here is derived from an EMBL/GenBank/DDBJ whole genome shotgun (WGS) entry which is preliminary data.</text>
</comment>
<dbReference type="OrthoDB" id="564957at2"/>
<dbReference type="AlphaFoldDB" id="A0A2W1JYG2"/>
<evidence type="ECO:0000313" key="2">
    <source>
        <dbReference type="Proteomes" id="UP000248857"/>
    </source>
</evidence>
<dbReference type="EMBL" id="PQWO01000005">
    <property type="protein sequence ID" value="PZD73591.1"/>
    <property type="molecule type" value="Genomic_DNA"/>
</dbReference>
<gene>
    <name evidence="1" type="ORF">C1752_02139</name>
</gene>
<proteinExistence type="predicted"/>
<accession>A0A2W1JYG2</accession>
<name>A0A2W1JYG2_9CYAN</name>
<dbReference type="Proteomes" id="UP000248857">
    <property type="component" value="Unassembled WGS sequence"/>
</dbReference>